<dbReference type="RefSeq" id="WP_150310579.1">
    <property type="nucleotide sequence ID" value="NZ_VMSO01000006.1"/>
</dbReference>
<dbReference type="SUPFAM" id="SSF56281">
    <property type="entry name" value="Metallo-hydrolase/oxidoreductase"/>
    <property type="match status" value="1"/>
</dbReference>
<dbReference type="InterPro" id="IPR036866">
    <property type="entry name" value="RibonucZ/Hydroxyglut_hydro"/>
</dbReference>
<dbReference type="Proteomes" id="UP000322025">
    <property type="component" value="Unassembled WGS sequence"/>
</dbReference>
<organism evidence="2 3">
    <name type="scientific">Mediterraneibacter catenae</name>
    <dbReference type="NCBI Taxonomy" id="2594882"/>
    <lineage>
        <taxon>Bacteria</taxon>
        <taxon>Bacillati</taxon>
        <taxon>Bacillota</taxon>
        <taxon>Clostridia</taxon>
        <taxon>Lachnospirales</taxon>
        <taxon>Lachnospiraceae</taxon>
        <taxon>Mediterraneibacter</taxon>
    </lineage>
</organism>
<evidence type="ECO:0000313" key="2">
    <source>
        <dbReference type="EMBL" id="KAA8501728.1"/>
    </source>
</evidence>
<dbReference type="PANTHER" id="PTHR46018:SF7">
    <property type="entry name" value="RIBONUCLEASE Z"/>
    <property type="match status" value="1"/>
</dbReference>
<sequence>MKLTMLGTGKAVVTECYNTCFVLSDKNRHFLVDGGGGSGILKQLKDAGIDWQDIHDIFVTHKHMDHILGVMWMIRMAVQAMKRGRYDGKVRIYGHKKVLCILDDMSHMLLSKKEAEFIGERIRFVPVCDGDVYEIIGHKTTFFNIHSTKTKQHGFAIYLNKTDKLVCCGDEPYNESERMYVQGCKWLLHEAFCLDSEAEQYNPYEKHHSTVKDACTAAEMLHAENLVLYHTEDSDMGTRKERYTAEGGRYFCGNLYVPDDLETIELGD</sequence>
<accession>A0A5M9HY56</accession>
<evidence type="ECO:0000259" key="1">
    <source>
        <dbReference type="SMART" id="SM00849"/>
    </source>
</evidence>
<keyword evidence="3" id="KW-1185">Reference proteome</keyword>
<reference evidence="2" key="1">
    <citation type="submission" date="2019-07" db="EMBL/GenBank/DDBJ databases">
        <authorList>
            <person name="Wongkuna S."/>
            <person name="Scaria J."/>
        </authorList>
    </citation>
    <scope>NUCLEOTIDE SEQUENCE [LARGE SCALE GENOMIC DNA]</scope>
    <source>
        <strain evidence="2">SW178</strain>
    </source>
</reference>
<dbReference type="Pfam" id="PF23023">
    <property type="entry name" value="Anti-Pycsar_Apyc1"/>
    <property type="match status" value="1"/>
</dbReference>
<dbReference type="GO" id="GO:0042781">
    <property type="term" value="F:3'-tRNA processing endoribonuclease activity"/>
    <property type="evidence" value="ECO:0007669"/>
    <property type="project" value="TreeGrafter"/>
</dbReference>
<dbReference type="AlphaFoldDB" id="A0A5M9HY56"/>
<dbReference type="Gene3D" id="3.60.15.10">
    <property type="entry name" value="Ribonuclease Z/Hydroxyacylglutathione hydrolase-like"/>
    <property type="match status" value="1"/>
</dbReference>
<proteinExistence type="predicted"/>
<dbReference type="PANTHER" id="PTHR46018">
    <property type="entry name" value="ZINC PHOSPHODIESTERASE ELAC PROTEIN 1"/>
    <property type="match status" value="1"/>
</dbReference>
<dbReference type="OrthoDB" id="9794898at2"/>
<name>A0A5M9HY56_9FIRM</name>
<comment type="caution">
    <text evidence="2">The sequence shown here is derived from an EMBL/GenBank/DDBJ whole genome shotgun (WGS) entry which is preliminary data.</text>
</comment>
<dbReference type="EMBL" id="VMSO01000006">
    <property type="protein sequence ID" value="KAA8501728.1"/>
    <property type="molecule type" value="Genomic_DNA"/>
</dbReference>
<keyword evidence="2" id="KW-0378">Hydrolase</keyword>
<feature type="domain" description="Metallo-beta-lactamase" evidence="1">
    <location>
        <begin position="17"/>
        <end position="208"/>
    </location>
</feature>
<gene>
    <name evidence="2" type="ORF">FNY66_06045</name>
</gene>
<protein>
    <submittedName>
        <fullName evidence="2">MBL fold metallo-hydrolase</fullName>
    </submittedName>
</protein>
<dbReference type="SMART" id="SM00849">
    <property type="entry name" value="Lactamase_B"/>
    <property type="match status" value="1"/>
</dbReference>
<evidence type="ECO:0000313" key="3">
    <source>
        <dbReference type="Proteomes" id="UP000322025"/>
    </source>
</evidence>
<dbReference type="InterPro" id="IPR001279">
    <property type="entry name" value="Metallo-B-lactamas"/>
</dbReference>